<sequence>MATAPPWEALVEGGPHSPSLAVRGRDGPGAPVVLLHGLGGTLEEWDPVAGLLAPRHPVYTYDLRGHGRSADGDWTVDGCVDDLARVIERFGLRAPAVAGYGLGGAVTALFAARRADLTAAVSIDGFARPDADVVAAHLGIAVERAAAAAATVRAFLVDQLAAACSPMPAEVFDRLVAGYRTGVWEVPGAVAEATALRASVREDRLVSLRPGPRAVRAMSADLDARETDGPAADPRVPTLAVVGDGAFPPIPGAPALLREVLAARAAGELAAPPRANRSAQRLAAPYPAHMTRPEAVADAIESFLTGPASG</sequence>
<reference evidence="2 3" key="1">
    <citation type="submission" date="2020-08" db="EMBL/GenBank/DDBJ databases">
        <title>Sequencing the genomes of 1000 actinobacteria strains.</title>
        <authorList>
            <person name="Klenk H.-P."/>
        </authorList>
    </citation>
    <scope>NUCLEOTIDE SEQUENCE [LARGE SCALE GENOMIC DNA]</scope>
    <source>
        <strain evidence="2 3">DSM 44593</strain>
    </source>
</reference>
<accession>A0A841EJG4</accession>
<proteinExistence type="predicted"/>
<gene>
    <name evidence="2" type="ORF">HNR25_003312</name>
</gene>
<dbReference type="Gene3D" id="3.40.50.1820">
    <property type="entry name" value="alpha/beta hydrolase"/>
    <property type="match status" value="1"/>
</dbReference>
<dbReference type="RefSeq" id="WP_184636455.1">
    <property type="nucleotide sequence ID" value="NZ_BAABKT010000039.1"/>
</dbReference>
<dbReference type="PANTHER" id="PTHR43798:SF33">
    <property type="entry name" value="HYDROLASE, PUTATIVE (AFU_ORTHOLOGUE AFUA_2G14860)-RELATED"/>
    <property type="match status" value="1"/>
</dbReference>
<dbReference type="GO" id="GO:0016020">
    <property type="term" value="C:membrane"/>
    <property type="evidence" value="ECO:0007669"/>
    <property type="project" value="TreeGrafter"/>
</dbReference>
<keyword evidence="3" id="KW-1185">Reference proteome</keyword>
<evidence type="ECO:0000259" key="1">
    <source>
        <dbReference type="Pfam" id="PF00561"/>
    </source>
</evidence>
<dbReference type="InterPro" id="IPR000073">
    <property type="entry name" value="AB_hydrolase_1"/>
</dbReference>
<evidence type="ECO:0000313" key="3">
    <source>
        <dbReference type="Proteomes" id="UP000578077"/>
    </source>
</evidence>
<dbReference type="InterPro" id="IPR029058">
    <property type="entry name" value="AB_hydrolase_fold"/>
</dbReference>
<organism evidence="2 3">
    <name type="scientific">Streptomonospora salina</name>
    <dbReference type="NCBI Taxonomy" id="104205"/>
    <lineage>
        <taxon>Bacteria</taxon>
        <taxon>Bacillati</taxon>
        <taxon>Actinomycetota</taxon>
        <taxon>Actinomycetes</taxon>
        <taxon>Streptosporangiales</taxon>
        <taxon>Nocardiopsidaceae</taxon>
        <taxon>Streptomonospora</taxon>
    </lineage>
</organism>
<dbReference type="AlphaFoldDB" id="A0A841EJG4"/>
<comment type="caution">
    <text evidence="2">The sequence shown here is derived from an EMBL/GenBank/DDBJ whole genome shotgun (WGS) entry which is preliminary data.</text>
</comment>
<feature type="domain" description="AB hydrolase-1" evidence="1">
    <location>
        <begin position="31"/>
        <end position="125"/>
    </location>
</feature>
<protein>
    <submittedName>
        <fullName evidence="2">Pimeloyl-ACP methyl ester carboxylesterase</fullName>
    </submittedName>
</protein>
<dbReference type="SUPFAM" id="SSF53474">
    <property type="entry name" value="alpha/beta-Hydrolases"/>
    <property type="match status" value="1"/>
</dbReference>
<dbReference type="EMBL" id="JACHLY010000001">
    <property type="protein sequence ID" value="MBB5999561.1"/>
    <property type="molecule type" value="Genomic_DNA"/>
</dbReference>
<evidence type="ECO:0000313" key="2">
    <source>
        <dbReference type="EMBL" id="MBB5999561.1"/>
    </source>
</evidence>
<dbReference type="PANTHER" id="PTHR43798">
    <property type="entry name" value="MONOACYLGLYCEROL LIPASE"/>
    <property type="match status" value="1"/>
</dbReference>
<dbReference type="GO" id="GO:0003824">
    <property type="term" value="F:catalytic activity"/>
    <property type="evidence" value="ECO:0007669"/>
    <property type="project" value="UniProtKB-ARBA"/>
</dbReference>
<dbReference type="InterPro" id="IPR050266">
    <property type="entry name" value="AB_hydrolase_sf"/>
</dbReference>
<name>A0A841EJG4_9ACTN</name>
<dbReference type="Proteomes" id="UP000578077">
    <property type="component" value="Unassembled WGS sequence"/>
</dbReference>
<dbReference type="Pfam" id="PF00561">
    <property type="entry name" value="Abhydrolase_1"/>
    <property type="match status" value="1"/>
</dbReference>